<keyword evidence="7" id="KW-0808">Transferase</keyword>
<evidence type="ECO:0000256" key="9">
    <source>
        <dbReference type="NCBIfam" id="TIGR00187"/>
    </source>
</evidence>
<feature type="repeat" description="Lumazine-binding" evidence="10">
    <location>
        <begin position="1"/>
        <end position="97"/>
    </location>
</feature>
<protein>
    <recommendedName>
        <fullName evidence="5 9">Riboflavin synthase</fullName>
        <ecNumber evidence="4 9">2.5.1.9</ecNumber>
    </recommendedName>
</protein>
<dbReference type="NCBIfam" id="NF009566">
    <property type="entry name" value="PRK13020.1"/>
    <property type="match status" value="1"/>
</dbReference>
<evidence type="ECO:0000256" key="8">
    <source>
        <dbReference type="ARBA" id="ARBA00022737"/>
    </source>
</evidence>
<sequence length="213" mass="23228">MFTGIVQGTASVVSIDEKPNFRTHVVELPDYMLDGLETGASVAHNGCCLTVTEIDGNRVSFDLMKETLRITNLGELVPGDVVNVERAAKFSDEIGGHLMSGHIMTTAEVVKILASENNRQIWFKVQDPALMKYILYKGFIGVDGISLTVGEVTPTRFCVHLIPETLQRTTLGIKKLGQRVNIEIDPQTQAVVDTVERVMAAKEAAAQLAASEE</sequence>
<dbReference type="SUPFAM" id="SSF63380">
    <property type="entry name" value="Riboflavin synthase domain-like"/>
    <property type="match status" value="2"/>
</dbReference>
<evidence type="ECO:0000256" key="3">
    <source>
        <dbReference type="ARBA" id="ARBA00004887"/>
    </source>
</evidence>
<dbReference type="CDD" id="cd00402">
    <property type="entry name" value="Riboflavin_synthase_like"/>
    <property type="match status" value="1"/>
</dbReference>
<comment type="catalytic activity">
    <reaction evidence="1">
        <text>2 6,7-dimethyl-8-(1-D-ribityl)lumazine + H(+) = 5-amino-6-(D-ribitylamino)uracil + riboflavin</text>
        <dbReference type="Rhea" id="RHEA:20772"/>
        <dbReference type="ChEBI" id="CHEBI:15378"/>
        <dbReference type="ChEBI" id="CHEBI:15934"/>
        <dbReference type="ChEBI" id="CHEBI:57986"/>
        <dbReference type="ChEBI" id="CHEBI:58201"/>
        <dbReference type="EC" id="2.5.1.9"/>
    </reaction>
</comment>
<feature type="repeat" description="Lumazine-binding" evidence="10">
    <location>
        <begin position="98"/>
        <end position="195"/>
    </location>
</feature>
<dbReference type="GO" id="GO:0009231">
    <property type="term" value="P:riboflavin biosynthetic process"/>
    <property type="evidence" value="ECO:0007669"/>
    <property type="project" value="UniProtKB-KW"/>
</dbReference>
<dbReference type="InterPro" id="IPR023366">
    <property type="entry name" value="ATP_synth_asu-like_sf"/>
</dbReference>
<dbReference type="AlphaFoldDB" id="A0AAE4DMT4"/>
<gene>
    <name evidence="12" type="ORF">O7047_06775</name>
</gene>
<organism evidence="12 13">
    <name type="scientific">Pseudenterobacter timonensis</name>
    <dbReference type="NCBI Taxonomy" id="1755099"/>
    <lineage>
        <taxon>Bacteria</taxon>
        <taxon>Pseudomonadati</taxon>
        <taxon>Pseudomonadota</taxon>
        <taxon>Gammaproteobacteria</taxon>
        <taxon>Enterobacterales</taxon>
        <taxon>Enterobacteriaceae</taxon>
        <taxon>Pseudenterobacter</taxon>
    </lineage>
</organism>
<dbReference type="RefSeq" id="WP_310825420.1">
    <property type="nucleotide sequence ID" value="NZ_JAQGEC010000004.1"/>
</dbReference>
<evidence type="ECO:0000313" key="13">
    <source>
        <dbReference type="Proteomes" id="UP001248822"/>
    </source>
</evidence>
<keyword evidence="8" id="KW-0677">Repeat</keyword>
<dbReference type="PANTHER" id="PTHR21098">
    <property type="entry name" value="RIBOFLAVIN SYNTHASE ALPHA CHAIN"/>
    <property type="match status" value="1"/>
</dbReference>
<dbReference type="FunFam" id="2.40.30.20:FF:000005">
    <property type="entry name" value="Riboflavin synthase, alpha subunit"/>
    <property type="match status" value="1"/>
</dbReference>
<evidence type="ECO:0000256" key="5">
    <source>
        <dbReference type="ARBA" id="ARBA00013950"/>
    </source>
</evidence>
<dbReference type="GO" id="GO:0005829">
    <property type="term" value="C:cytosol"/>
    <property type="evidence" value="ECO:0007669"/>
    <property type="project" value="TreeGrafter"/>
</dbReference>
<dbReference type="InterPro" id="IPR017938">
    <property type="entry name" value="Riboflavin_synthase-like_b-brl"/>
</dbReference>
<evidence type="ECO:0000256" key="10">
    <source>
        <dbReference type="PROSITE-ProRule" id="PRU00524"/>
    </source>
</evidence>
<dbReference type="PIRSF" id="PIRSF000498">
    <property type="entry name" value="Riboflavin_syn_A"/>
    <property type="match status" value="1"/>
</dbReference>
<reference evidence="12" key="1">
    <citation type="submission" date="2022-12" db="EMBL/GenBank/DDBJ databases">
        <title>NDM-1 containing novel ST 2018 Pseudenterobacter timonensis.</title>
        <authorList>
            <person name="Halder G."/>
            <person name="Mandal S."/>
            <person name="Dutta S."/>
        </authorList>
    </citation>
    <scope>NUCLEOTIDE SEQUENCE</scope>
    <source>
        <strain evidence="12">CNCI147</strain>
    </source>
</reference>
<evidence type="ECO:0000256" key="1">
    <source>
        <dbReference type="ARBA" id="ARBA00000968"/>
    </source>
</evidence>
<dbReference type="NCBIfam" id="NF006767">
    <property type="entry name" value="PRK09289.1"/>
    <property type="match status" value="1"/>
</dbReference>
<dbReference type="PANTHER" id="PTHR21098:SF0">
    <property type="entry name" value="RIBOFLAVIN SYNTHASE"/>
    <property type="match status" value="1"/>
</dbReference>
<keyword evidence="6" id="KW-0686">Riboflavin biosynthesis</keyword>
<dbReference type="PROSITE" id="PS51177">
    <property type="entry name" value="LUMAZINE_BIND"/>
    <property type="match status" value="2"/>
</dbReference>
<dbReference type="Pfam" id="PF00677">
    <property type="entry name" value="Lum_binding"/>
    <property type="match status" value="2"/>
</dbReference>
<dbReference type="FunFam" id="2.40.30.20:FF:000003">
    <property type="entry name" value="Riboflavin synthase, alpha subunit"/>
    <property type="match status" value="1"/>
</dbReference>
<evidence type="ECO:0000256" key="7">
    <source>
        <dbReference type="ARBA" id="ARBA00022679"/>
    </source>
</evidence>
<dbReference type="NCBIfam" id="TIGR00187">
    <property type="entry name" value="ribE"/>
    <property type="match status" value="1"/>
</dbReference>
<dbReference type="Proteomes" id="UP001248822">
    <property type="component" value="Unassembled WGS sequence"/>
</dbReference>
<accession>A0AAE4DMT4</accession>
<evidence type="ECO:0000256" key="2">
    <source>
        <dbReference type="ARBA" id="ARBA00002803"/>
    </source>
</evidence>
<evidence type="ECO:0000259" key="11">
    <source>
        <dbReference type="PROSITE" id="PS51177"/>
    </source>
</evidence>
<evidence type="ECO:0000313" key="12">
    <source>
        <dbReference type="EMBL" id="MDR9889938.1"/>
    </source>
</evidence>
<dbReference type="Gene3D" id="2.40.30.20">
    <property type="match status" value="2"/>
</dbReference>
<comment type="function">
    <text evidence="2">Catalyzes the dismutation of two molecules of 6,7-dimethyl-8-ribityllumazine, resulting in the formation of riboflavin and 5-amino-6-(D-ribitylamino)uracil.</text>
</comment>
<comment type="caution">
    <text evidence="12">The sequence shown here is derived from an EMBL/GenBank/DDBJ whole genome shotgun (WGS) entry which is preliminary data.</text>
</comment>
<feature type="domain" description="Lumazine-binding" evidence="11">
    <location>
        <begin position="1"/>
        <end position="97"/>
    </location>
</feature>
<dbReference type="InterPro" id="IPR026017">
    <property type="entry name" value="Lumazine-bd_dom"/>
</dbReference>
<dbReference type="InterPro" id="IPR001783">
    <property type="entry name" value="Lumazine-bd"/>
</dbReference>
<evidence type="ECO:0000256" key="4">
    <source>
        <dbReference type="ARBA" id="ARBA00012827"/>
    </source>
</evidence>
<evidence type="ECO:0000256" key="6">
    <source>
        <dbReference type="ARBA" id="ARBA00022619"/>
    </source>
</evidence>
<dbReference type="EC" id="2.5.1.9" evidence="4 9"/>
<name>A0AAE4DMT4_9ENTR</name>
<dbReference type="EMBL" id="JAQGEC010000004">
    <property type="protein sequence ID" value="MDR9889938.1"/>
    <property type="molecule type" value="Genomic_DNA"/>
</dbReference>
<comment type="pathway">
    <text evidence="3">Cofactor biosynthesis; riboflavin biosynthesis; riboflavin from 2-hydroxy-3-oxobutyl phosphate and 5-amino-6-(D-ribitylamino)uracil: step 2/2.</text>
</comment>
<feature type="domain" description="Lumazine-binding" evidence="11">
    <location>
        <begin position="98"/>
        <end position="195"/>
    </location>
</feature>
<proteinExistence type="predicted"/>
<dbReference type="GO" id="GO:0004746">
    <property type="term" value="F:riboflavin synthase activity"/>
    <property type="evidence" value="ECO:0007669"/>
    <property type="project" value="UniProtKB-UniRule"/>
</dbReference>